<dbReference type="Proteomes" id="UP001060085">
    <property type="component" value="Linkage Group LG04"/>
</dbReference>
<comment type="caution">
    <text evidence="1">The sequence shown here is derived from an EMBL/GenBank/DDBJ whole genome shotgun (WGS) entry which is preliminary data.</text>
</comment>
<reference evidence="2" key="1">
    <citation type="journal article" date="2023" name="Nat. Plants">
        <title>Single-cell RNA sequencing provides a high-resolution roadmap for understanding the multicellular compartmentation of specialized metabolism.</title>
        <authorList>
            <person name="Sun S."/>
            <person name="Shen X."/>
            <person name="Li Y."/>
            <person name="Li Y."/>
            <person name="Wang S."/>
            <person name="Li R."/>
            <person name="Zhang H."/>
            <person name="Shen G."/>
            <person name="Guo B."/>
            <person name="Wei J."/>
            <person name="Xu J."/>
            <person name="St-Pierre B."/>
            <person name="Chen S."/>
            <person name="Sun C."/>
        </authorList>
    </citation>
    <scope>NUCLEOTIDE SEQUENCE [LARGE SCALE GENOMIC DNA]</scope>
</reference>
<name>A0ACC0B5Q0_CATRO</name>
<accession>A0ACC0B5Q0</accession>
<organism evidence="1 2">
    <name type="scientific">Catharanthus roseus</name>
    <name type="common">Madagascar periwinkle</name>
    <name type="synonym">Vinca rosea</name>
    <dbReference type="NCBI Taxonomy" id="4058"/>
    <lineage>
        <taxon>Eukaryota</taxon>
        <taxon>Viridiplantae</taxon>
        <taxon>Streptophyta</taxon>
        <taxon>Embryophyta</taxon>
        <taxon>Tracheophyta</taxon>
        <taxon>Spermatophyta</taxon>
        <taxon>Magnoliopsida</taxon>
        <taxon>eudicotyledons</taxon>
        <taxon>Gunneridae</taxon>
        <taxon>Pentapetalae</taxon>
        <taxon>asterids</taxon>
        <taxon>lamiids</taxon>
        <taxon>Gentianales</taxon>
        <taxon>Apocynaceae</taxon>
        <taxon>Rauvolfioideae</taxon>
        <taxon>Vinceae</taxon>
        <taxon>Catharanthinae</taxon>
        <taxon>Catharanthus</taxon>
    </lineage>
</organism>
<evidence type="ECO:0000313" key="1">
    <source>
        <dbReference type="EMBL" id="KAI5667982.1"/>
    </source>
</evidence>
<evidence type="ECO:0000313" key="2">
    <source>
        <dbReference type="Proteomes" id="UP001060085"/>
    </source>
</evidence>
<gene>
    <name evidence="1" type="ORF">M9H77_17835</name>
</gene>
<sequence>MELILFLSALLLFFFMALKILKQSNPITLPPGPKTLPIIGNMLQLFGPLLDHILWDLAKQYRLVMHSKLGEISTFIVSSLEVAKQIMNEQDIIVASRPSLLGPKILIYNCYDIDLSHVITAKAGFGKRNKYQEDFEAVLGDVVKLMGPLHIADMFPSFKLLEVISGRKQKLENTHKKIDGIMENIIKEHKEKRKNSYNEEEEEKEDFVNVLFNIQETGDIMPGNRIHLFFMYIILYFPSSFIYFFSLLHNFL</sequence>
<protein>
    <submittedName>
        <fullName evidence="1">Uncharacterized protein</fullName>
    </submittedName>
</protein>
<dbReference type="EMBL" id="CM044704">
    <property type="protein sequence ID" value="KAI5667982.1"/>
    <property type="molecule type" value="Genomic_DNA"/>
</dbReference>
<proteinExistence type="predicted"/>
<keyword evidence="2" id="KW-1185">Reference proteome</keyword>